<dbReference type="EMBL" id="JBHRTQ010000010">
    <property type="protein sequence ID" value="MFC3174925.1"/>
    <property type="molecule type" value="Genomic_DNA"/>
</dbReference>
<organism evidence="1 2">
    <name type="scientific">Novosphingobium bradum</name>
    <dbReference type="NCBI Taxonomy" id="1737444"/>
    <lineage>
        <taxon>Bacteria</taxon>
        <taxon>Pseudomonadati</taxon>
        <taxon>Pseudomonadota</taxon>
        <taxon>Alphaproteobacteria</taxon>
        <taxon>Sphingomonadales</taxon>
        <taxon>Sphingomonadaceae</taxon>
        <taxon>Novosphingobium</taxon>
    </lineage>
</organism>
<reference evidence="2" key="1">
    <citation type="journal article" date="2019" name="Int. J. Syst. Evol. Microbiol.">
        <title>The Global Catalogue of Microorganisms (GCM) 10K type strain sequencing project: providing services to taxonomists for standard genome sequencing and annotation.</title>
        <authorList>
            <consortium name="The Broad Institute Genomics Platform"/>
            <consortium name="The Broad Institute Genome Sequencing Center for Infectious Disease"/>
            <person name="Wu L."/>
            <person name="Ma J."/>
        </authorList>
    </citation>
    <scope>NUCLEOTIDE SEQUENCE [LARGE SCALE GENOMIC DNA]</scope>
    <source>
        <strain evidence="2">KCTC 42984</strain>
    </source>
</reference>
<evidence type="ECO:0000313" key="1">
    <source>
        <dbReference type="EMBL" id="MFC3174925.1"/>
    </source>
</evidence>
<dbReference type="Proteomes" id="UP001595604">
    <property type="component" value="Unassembled WGS sequence"/>
</dbReference>
<protein>
    <submittedName>
        <fullName evidence="1">Uncharacterized protein</fullName>
    </submittedName>
</protein>
<comment type="caution">
    <text evidence="1">The sequence shown here is derived from an EMBL/GenBank/DDBJ whole genome shotgun (WGS) entry which is preliminary data.</text>
</comment>
<accession>A0ABV7ITL8</accession>
<proteinExistence type="predicted"/>
<keyword evidence="2" id="KW-1185">Reference proteome</keyword>
<gene>
    <name evidence="1" type="ORF">ACFOD9_11755</name>
</gene>
<name>A0ABV7ITL8_9SPHN</name>
<evidence type="ECO:0000313" key="2">
    <source>
        <dbReference type="Proteomes" id="UP001595604"/>
    </source>
</evidence>
<sequence length="99" mass="10423">MDVSSMCGSRWISLAAESALLACDGAAVIGLRLARLARLDGAALAEARLMVEEKVESAADLHWRALTGALGTSPHAVASASLAFYRGKVAANRRRLSRD</sequence>